<dbReference type="GO" id="GO:0015677">
    <property type="term" value="P:copper ion import"/>
    <property type="evidence" value="ECO:0007669"/>
    <property type="project" value="TreeGrafter"/>
</dbReference>
<dbReference type="SUPFAM" id="SSF52343">
    <property type="entry name" value="Ferredoxin reductase-like, C-terminal NADP-linked domain"/>
    <property type="match status" value="1"/>
</dbReference>
<keyword evidence="16" id="KW-1185">Reference proteome</keyword>
<evidence type="ECO:0000256" key="6">
    <source>
        <dbReference type="ARBA" id="ARBA00022692"/>
    </source>
</evidence>
<dbReference type="InterPro" id="IPR013121">
    <property type="entry name" value="Fe_red_NAD-bd_6"/>
</dbReference>
<evidence type="ECO:0000256" key="10">
    <source>
        <dbReference type="ARBA" id="ARBA00023065"/>
    </source>
</evidence>
<dbReference type="OrthoDB" id="4494341at2759"/>
<keyword evidence="8 13" id="KW-1133">Transmembrane helix</keyword>
<dbReference type="SFLD" id="SFLDS00052">
    <property type="entry name" value="Ferric_Reductase_Domain"/>
    <property type="match status" value="1"/>
</dbReference>
<dbReference type="PROSITE" id="PS51384">
    <property type="entry name" value="FAD_FR"/>
    <property type="match status" value="1"/>
</dbReference>
<dbReference type="SFLD" id="SFLDG01168">
    <property type="entry name" value="Ferric_reductase_subgroup_(FRE"/>
    <property type="match status" value="1"/>
</dbReference>
<gene>
    <name evidence="15" type="ORF">BU26DRAFT_312359</name>
</gene>
<feature type="transmembrane region" description="Helical" evidence="13">
    <location>
        <begin position="249"/>
        <end position="267"/>
    </location>
</feature>
<dbReference type="InterPro" id="IPR051410">
    <property type="entry name" value="Ferric/Cupric_Reductase"/>
</dbReference>
<dbReference type="GO" id="GO:0006826">
    <property type="term" value="P:iron ion transport"/>
    <property type="evidence" value="ECO:0007669"/>
    <property type="project" value="UniProtKB-ARBA"/>
</dbReference>
<evidence type="ECO:0000256" key="1">
    <source>
        <dbReference type="ARBA" id="ARBA00004651"/>
    </source>
</evidence>
<keyword evidence="4" id="KW-0813">Transport</keyword>
<dbReference type="InterPro" id="IPR013112">
    <property type="entry name" value="FAD-bd_8"/>
</dbReference>
<feature type="transmembrane region" description="Helical" evidence="13">
    <location>
        <begin position="173"/>
        <end position="191"/>
    </location>
</feature>
<evidence type="ECO:0000256" key="8">
    <source>
        <dbReference type="ARBA" id="ARBA00022989"/>
    </source>
</evidence>
<evidence type="ECO:0000256" key="2">
    <source>
        <dbReference type="ARBA" id="ARBA00006278"/>
    </source>
</evidence>
<dbReference type="GeneID" id="54575262"/>
<dbReference type="PANTHER" id="PTHR32361:SF24">
    <property type="entry name" value="REDUCTASE, PUTATIVE (AFU_ORTHOLOGUE AFUA_3G10820)-RELATED"/>
    <property type="match status" value="1"/>
</dbReference>
<evidence type="ECO:0000256" key="12">
    <source>
        <dbReference type="ARBA" id="ARBA00048483"/>
    </source>
</evidence>
<dbReference type="PANTHER" id="PTHR32361">
    <property type="entry name" value="FERRIC/CUPRIC REDUCTASE TRANSMEMBRANE COMPONENT"/>
    <property type="match status" value="1"/>
</dbReference>
<sequence>MAFTSSANAFGGLFKRAGAGAGAGGASGGGGGHGGGHSEGPGPADFENVDVQHFLGWIWVAFVCVFFLYQLIFHFVRYIRTIACLNNDSQRYFATPHALFANFKKHFLDAPLFRQRHHREFKLSSAINIGTLPSRLQTLMLVGYFGTNVGFTVWSIDFSQDYSTVAGEFRNRTGVMAVINMIPLFLLAGRNNPVIKLTGISFDTMNLIHRWFGRIVVLEAVCHAAAWMASKVHTKGWGAVQASITGSQFIMTGFMATVAFVFLLIQSPSAIRHSFYETFLHGHIVGVAIAVAGVWIHLDGRPQQRMMYGVVALWAFERTFRLVRLIMRNVGKGGTKADVEVLPGDALRVTVRMARPWTFRPGQHAYLHMPSVGLWTNHPFSLAWSDEEEDLNITSMVADEKGLPMNRQDILEYRKTSMSFIIRRRTGFTEKLYKKADLSAAGKFTTTAFVEGPYGGEDLSSYGTVMLWAAGIGITHQVPHVRELVAAYANGTSATRRLTLVWIIQSPEHLEWIRTWMTHILSMPRRREILKILLFVTRPRSTKEIHSPSSSVQMFPGRPNVQALIDQEMQEGIGAACVSTCGTGSLADELRRAVRSRETHWNVDFREECFSW</sequence>
<feature type="transmembrane region" description="Helical" evidence="13">
    <location>
        <begin position="54"/>
        <end position="76"/>
    </location>
</feature>
<feature type="domain" description="FAD-binding FR-type" evidence="14">
    <location>
        <begin position="315"/>
        <end position="460"/>
    </location>
</feature>
<evidence type="ECO:0000256" key="9">
    <source>
        <dbReference type="ARBA" id="ARBA00023002"/>
    </source>
</evidence>
<dbReference type="GO" id="GO:0006879">
    <property type="term" value="P:intracellular iron ion homeostasis"/>
    <property type="evidence" value="ECO:0007669"/>
    <property type="project" value="TreeGrafter"/>
</dbReference>
<comment type="catalytic activity">
    <reaction evidence="12">
        <text>2 a Fe(II)-siderophore + NADP(+) + H(+) = 2 a Fe(III)-siderophore + NADPH</text>
        <dbReference type="Rhea" id="RHEA:28795"/>
        <dbReference type="Rhea" id="RHEA-COMP:11342"/>
        <dbReference type="Rhea" id="RHEA-COMP:11344"/>
        <dbReference type="ChEBI" id="CHEBI:15378"/>
        <dbReference type="ChEBI" id="CHEBI:29033"/>
        <dbReference type="ChEBI" id="CHEBI:29034"/>
        <dbReference type="ChEBI" id="CHEBI:57783"/>
        <dbReference type="ChEBI" id="CHEBI:58349"/>
        <dbReference type="EC" id="1.16.1.9"/>
    </reaction>
</comment>
<keyword evidence="9" id="KW-0560">Oxidoreductase</keyword>
<keyword evidence="11 13" id="KW-0472">Membrane</keyword>
<accession>A0A6A6IHP8</accession>
<keyword evidence="6 13" id="KW-0812">Transmembrane</keyword>
<evidence type="ECO:0000256" key="13">
    <source>
        <dbReference type="SAM" id="Phobius"/>
    </source>
</evidence>
<reference evidence="15" key="1">
    <citation type="journal article" date="2020" name="Stud. Mycol.">
        <title>101 Dothideomycetes genomes: a test case for predicting lifestyles and emergence of pathogens.</title>
        <authorList>
            <person name="Haridas S."/>
            <person name="Albert R."/>
            <person name="Binder M."/>
            <person name="Bloem J."/>
            <person name="Labutti K."/>
            <person name="Salamov A."/>
            <person name="Andreopoulos B."/>
            <person name="Baker S."/>
            <person name="Barry K."/>
            <person name="Bills G."/>
            <person name="Bluhm B."/>
            <person name="Cannon C."/>
            <person name="Castanera R."/>
            <person name="Culley D."/>
            <person name="Daum C."/>
            <person name="Ezra D."/>
            <person name="Gonzalez J."/>
            <person name="Henrissat B."/>
            <person name="Kuo A."/>
            <person name="Liang C."/>
            <person name="Lipzen A."/>
            <person name="Lutzoni F."/>
            <person name="Magnuson J."/>
            <person name="Mondo S."/>
            <person name="Nolan M."/>
            <person name="Ohm R."/>
            <person name="Pangilinan J."/>
            <person name="Park H.-J."/>
            <person name="Ramirez L."/>
            <person name="Alfaro M."/>
            <person name="Sun H."/>
            <person name="Tritt A."/>
            <person name="Yoshinaga Y."/>
            <person name="Zwiers L.-H."/>
            <person name="Turgeon B."/>
            <person name="Goodwin S."/>
            <person name="Spatafora J."/>
            <person name="Crous P."/>
            <person name="Grigoriev I."/>
        </authorList>
    </citation>
    <scope>NUCLEOTIDE SEQUENCE</scope>
    <source>
        <strain evidence="15">CBS 122368</strain>
    </source>
</reference>
<comment type="subcellular location">
    <subcellularLocation>
        <location evidence="1">Cell membrane</location>
        <topology evidence="1">Multi-pass membrane protein</topology>
    </subcellularLocation>
</comment>
<dbReference type="Pfam" id="PF08030">
    <property type="entry name" value="NAD_binding_6"/>
    <property type="match status" value="1"/>
</dbReference>
<evidence type="ECO:0000256" key="4">
    <source>
        <dbReference type="ARBA" id="ARBA00022448"/>
    </source>
</evidence>
<evidence type="ECO:0000256" key="11">
    <source>
        <dbReference type="ARBA" id="ARBA00023136"/>
    </source>
</evidence>
<dbReference type="InterPro" id="IPR039261">
    <property type="entry name" value="FNR_nucleotide-bd"/>
</dbReference>
<feature type="transmembrane region" description="Helical" evidence="13">
    <location>
        <begin position="279"/>
        <end position="298"/>
    </location>
</feature>
<dbReference type="Proteomes" id="UP000800094">
    <property type="component" value="Unassembled WGS sequence"/>
</dbReference>
<name>A0A6A6IHP8_9PLEO</name>
<evidence type="ECO:0000313" key="15">
    <source>
        <dbReference type="EMBL" id="KAF2249110.1"/>
    </source>
</evidence>
<organism evidence="15 16">
    <name type="scientific">Trematosphaeria pertusa</name>
    <dbReference type="NCBI Taxonomy" id="390896"/>
    <lineage>
        <taxon>Eukaryota</taxon>
        <taxon>Fungi</taxon>
        <taxon>Dikarya</taxon>
        <taxon>Ascomycota</taxon>
        <taxon>Pezizomycotina</taxon>
        <taxon>Dothideomycetes</taxon>
        <taxon>Pleosporomycetidae</taxon>
        <taxon>Pleosporales</taxon>
        <taxon>Massarineae</taxon>
        <taxon>Trematosphaeriaceae</taxon>
        <taxon>Trematosphaeria</taxon>
    </lineage>
</organism>
<keyword evidence="7" id="KW-0249">Electron transport</keyword>
<evidence type="ECO:0000313" key="16">
    <source>
        <dbReference type="Proteomes" id="UP000800094"/>
    </source>
</evidence>
<dbReference type="Pfam" id="PF01794">
    <property type="entry name" value="Ferric_reduct"/>
    <property type="match status" value="1"/>
</dbReference>
<keyword evidence="10" id="KW-0406">Ion transport</keyword>
<dbReference type="RefSeq" id="XP_033684114.1">
    <property type="nucleotide sequence ID" value="XM_033821932.1"/>
</dbReference>
<dbReference type="InterPro" id="IPR013130">
    <property type="entry name" value="Fe3_Rdtase_TM_dom"/>
</dbReference>
<dbReference type="SUPFAM" id="SSF63380">
    <property type="entry name" value="Riboflavin synthase domain-like"/>
    <property type="match status" value="1"/>
</dbReference>
<evidence type="ECO:0000256" key="5">
    <source>
        <dbReference type="ARBA" id="ARBA00022475"/>
    </source>
</evidence>
<evidence type="ECO:0000256" key="7">
    <source>
        <dbReference type="ARBA" id="ARBA00022982"/>
    </source>
</evidence>
<dbReference type="CDD" id="cd06186">
    <property type="entry name" value="NOX_Duox_like_FAD_NADP"/>
    <property type="match status" value="1"/>
</dbReference>
<dbReference type="InterPro" id="IPR017938">
    <property type="entry name" value="Riboflavin_synthase-like_b-brl"/>
</dbReference>
<evidence type="ECO:0000256" key="3">
    <source>
        <dbReference type="ARBA" id="ARBA00012668"/>
    </source>
</evidence>
<feature type="transmembrane region" description="Helical" evidence="13">
    <location>
        <begin position="211"/>
        <end position="229"/>
    </location>
</feature>
<protein>
    <recommendedName>
        <fullName evidence="3">ferric-chelate reductase (NADPH)</fullName>
        <ecNumber evidence="3">1.16.1.9</ecNumber>
    </recommendedName>
</protein>
<dbReference type="Gene3D" id="3.40.50.80">
    <property type="entry name" value="Nucleotide-binding domain of ferredoxin-NADP reductase (FNR) module"/>
    <property type="match status" value="1"/>
</dbReference>
<evidence type="ECO:0000259" key="14">
    <source>
        <dbReference type="PROSITE" id="PS51384"/>
    </source>
</evidence>
<dbReference type="GO" id="GO:0052851">
    <property type="term" value="F:ferric-chelate reductase (NADPH) activity"/>
    <property type="evidence" value="ECO:0007669"/>
    <property type="project" value="UniProtKB-EC"/>
</dbReference>
<dbReference type="EMBL" id="ML987195">
    <property type="protein sequence ID" value="KAF2249110.1"/>
    <property type="molecule type" value="Genomic_DNA"/>
</dbReference>
<proteinExistence type="inferred from homology"/>
<dbReference type="InterPro" id="IPR017927">
    <property type="entry name" value="FAD-bd_FR_type"/>
</dbReference>
<dbReference type="EC" id="1.16.1.9" evidence="3"/>
<comment type="similarity">
    <text evidence="2">Belongs to the ferric reductase (FRE) family.</text>
</comment>
<dbReference type="GO" id="GO:0005886">
    <property type="term" value="C:plasma membrane"/>
    <property type="evidence" value="ECO:0007669"/>
    <property type="project" value="UniProtKB-SubCell"/>
</dbReference>
<dbReference type="Pfam" id="PF08022">
    <property type="entry name" value="FAD_binding_8"/>
    <property type="match status" value="1"/>
</dbReference>
<dbReference type="AlphaFoldDB" id="A0A6A6IHP8"/>
<keyword evidence="5" id="KW-1003">Cell membrane</keyword>